<evidence type="ECO:0000259" key="7">
    <source>
        <dbReference type="PROSITE" id="PS50110"/>
    </source>
</evidence>
<dbReference type="OrthoDB" id="9797341at2"/>
<name>A0A4Q1DDA4_9BACT</name>
<dbReference type="SUPFAM" id="SSF52172">
    <property type="entry name" value="CheY-like"/>
    <property type="match status" value="1"/>
</dbReference>
<keyword evidence="2" id="KW-0805">Transcription regulation</keyword>
<dbReference type="RefSeq" id="WP_129002288.1">
    <property type="nucleotide sequence ID" value="NZ_SDHZ01000001.1"/>
</dbReference>
<proteinExistence type="predicted"/>
<accession>A0A4Q1DDA4</accession>
<protein>
    <submittedName>
        <fullName evidence="8">Response regulator transcription factor</fullName>
    </submittedName>
</protein>
<keyword evidence="9" id="KW-1185">Reference proteome</keyword>
<dbReference type="PRINTS" id="PR00038">
    <property type="entry name" value="HTHLUXR"/>
</dbReference>
<dbReference type="InterPro" id="IPR016032">
    <property type="entry name" value="Sig_transdc_resp-reg_C-effctor"/>
</dbReference>
<dbReference type="Proteomes" id="UP000290545">
    <property type="component" value="Unassembled WGS sequence"/>
</dbReference>
<dbReference type="EMBL" id="SDHZ01000001">
    <property type="protein sequence ID" value="RXK86539.1"/>
    <property type="molecule type" value="Genomic_DNA"/>
</dbReference>
<dbReference type="SMART" id="SM00421">
    <property type="entry name" value="HTH_LUXR"/>
    <property type="match status" value="1"/>
</dbReference>
<keyword evidence="4" id="KW-0804">Transcription</keyword>
<dbReference type="InterPro" id="IPR058245">
    <property type="entry name" value="NreC/VraR/RcsB-like_REC"/>
</dbReference>
<dbReference type="InterPro" id="IPR011006">
    <property type="entry name" value="CheY-like_superfamily"/>
</dbReference>
<dbReference type="InterPro" id="IPR001789">
    <property type="entry name" value="Sig_transdc_resp-reg_receiver"/>
</dbReference>
<dbReference type="CDD" id="cd17535">
    <property type="entry name" value="REC_NarL-like"/>
    <property type="match status" value="1"/>
</dbReference>
<evidence type="ECO:0000313" key="9">
    <source>
        <dbReference type="Proteomes" id="UP000290545"/>
    </source>
</evidence>
<organism evidence="8 9">
    <name type="scientific">Filimonas effusa</name>
    <dbReference type="NCBI Taxonomy" id="2508721"/>
    <lineage>
        <taxon>Bacteria</taxon>
        <taxon>Pseudomonadati</taxon>
        <taxon>Bacteroidota</taxon>
        <taxon>Chitinophagia</taxon>
        <taxon>Chitinophagales</taxon>
        <taxon>Chitinophagaceae</taxon>
        <taxon>Filimonas</taxon>
    </lineage>
</organism>
<dbReference type="GO" id="GO:0000160">
    <property type="term" value="P:phosphorelay signal transduction system"/>
    <property type="evidence" value="ECO:0007669"/>
    <property type="project" value="InterPro"/>
</dbReference>
<evidence type="ECO:0000256" key="4">
    <source>
        <dbReference type="ARBA" id="ARBA00023163"/>
    </source>
</evidence>
<sequence length="214" mass="23833">MRKTIEVVITDDHPIVVNGLKKVLDDFEHIQVTAVFHNGNDLLQSIAAHQPNVLVLDMHLPDTTGIEIARIVTKKYPAVKILVLSSSDIILQVKKMLQIGCAGYLLKDSDDLTIVAAIETVFNGGQYLSPSLHQRVVDDMFKTRNIEKKQALLTKREKEVLQLIIDELTSQEIAAKLFISPHTVENHRISLMQKLEVKNTAGLVKKALEGGLTN</sequence>
<evidence type="ECO:0000256" key="3">
    <source>
        <dbReference type="ARBA" id="ARBA00023125"/>
    </source>
</evidence>
<reference evidence="8 9" key="1">
    <citation type="submission" date="2019-01" db="EMBL/GenBank/DDBJ databases">
        <title>Filimonas sp. strain TTM-71.</title>
        <authorList>
            <person name="Chen W.-M."/>
        </authorList>
    </citation>
    <scope>NUCLEOTIDE SEQUENCE [LARGE SCALE GENOMIC DNA]</scope>
    <source>
        <strain evidence="8 9">TTM-71</strain>
    </source>
</reference>
<dbReference type="PANTHER" id="PTHR43214">
    <property type="entry name" value="TWO-COMPONENT RESPONSE REGULATOR"/>
    <property type="match status" value="1"/>
</dbReference>
<feature type="modified residue" description="4-aspartylphosphate" evidence="5">
    <location>
        <position position="57"/>
    </location>
</feature>
<dbReference type="Pfam" id="PF00196">
    <property type="entry name" value="GerE"/>
    <property type="match status" value="1"/>
</dbReference>
<comment type="caution">
    <text evidence="8">The sequence shown here is derived from an EMBL/GenBank/DDBJ whole genome shotgun (WGS) entry which is preliminary data.</text>
</comment>
<feature type="domain" description="Response regulatory" evidence="7">
    <location>
        <begin position="6"/>
        <end position="122"/>
    </location>
</feature>
<dbReference type="GO" id="GO:0006355">
    <property type="term" value="P:regulation of DNA-templated transcription"/>
    <property type="evidence" value="ECO:0007669"/>
    <property type="project" value="InterPro"/>
</dbReference>
<keyword evidence="1 5" id="KW-0597">Phosphoprotein</keyword>
<dbReference type="AlphaFoldDB" id="A0A4Q1DDA4"/>
<evidence type="ECO:0000256" key="1">
    <source>
        <dbReference type="ARBA" id="ARBA00022553"/>
    </source>
</evidence>
<dbReference type="InterPro" id="IPR039420">
    <property type="entry name" value="WalR-like"/>
</dbReference>
<dbReference type="PROSITE" id="PS50043">
    <property type="entry name" value="HTH_LUXR_2"/>
    <property type="match status" value="1"/>
</dbReference>
<dbReference type="GO" id="GO:0003677">
    <property type="term" value="F:DNA binding"/>
    <property type="evidence" value="ECO:0007669"/>
    <property type="project" value="UniProtKB-KW"/>
</dbReference>
<evidence type="ECO:0000256" key="2">
    <source>
        <dbReference type="ARBA" id="ARBA00023015"/>
    </source>
</evidence>
<dbReference type="Pfam" id="PF00072">
    <property type="entry name" value="Response_reg"/>
    <property type="match status" value="1"/>
</dbReference>
<evidence type="ECO:0000313" key="8">
    <source>
        <dbReference type="EMBL" id="RXK86539.1"/>
    </source>
</evidence>
<dbReference type="CDD" id="cd06170">
    <property type="entry name" value="LuxR_C_like"/>
    <property type="match status" value="1"/>
</dbReference>
<dbReference type="PANTHER" id="PTHR43214:SF41">
    <property type="entry name" value="NITRATE_NITRITE RESPONSE REGULATOR PROTEIN NARP"/>
    <property type="match status" value="1"/>
</dbReference>
<feature type="domain" description="HTH luxR-type" evidence="6">
    <location>
        <begin position="146"/>
        <end position="211"/>
    </location>
</feature>
<dbReference type="InterPro" id="IPR000792">
    <property type="entry name" value="Tscrpt_reg_LuxR_C"/>
</dbReference>
<evidence type="ECO:0000256" key="5">
    <source>
        <dbReference type="PROSITE-ProRule" id="PRU00169"/>
    </source>
</evidence>
<dbReference type="PROSITE" id="PS50110">
    <property type="entry name" value="RESPONSE_REGULATORY"/>
    <property type="match status" value="1"/>
</dbReference>
<dbReference type="Gene3D" id="3.40.50.2300">
    <property type="match status" value="1"/>
</dbReference>
<dbReference type="SUPFAM" id="SSF46894">
    <property type="entry name" value="C-terminal effector domain of the bipartite response regulators"/>
    <property type="match status" value="1"/>
</dbReference>
<dbReference type="SMART" id="SM00448">
    <property type="entry name" value="REC"/>
    <property type="match status" value="1"/>
</dbReference>
<evidence type="ECO:0000259" key="6">
    <source>
        <dbReference type="PROSITE" id="PS50043"/>
    </source>
</evidence>
<keyword evidence="3" id="KW-0238">DNA-binding</keyword>
<gene>
    <name evidence="8" type="ORF">ESB13_06960</name>
</gene>